<protein>
    <submittedName>
        <fullName evidence="1">Uncharacterized protein</fullName>
    </submittedName>
</protein>
<gene>
    <name evidence="1" type="ORF">POL68_25130</name>
</gene>
<sequence>MTETAEGLNKAKMGNAKVSRPEGWEVVLEIKDALERMGATGTRFEEV</sequence>
<keyword evidence="2" id="KW-1185">Reference proteome</keyword>
<accession>A0ABT5DDL5</accession>
<reference evidence="1 2" key="1">
    <citation type="submission" date="2022-11" db="EMBL/GenBank/DDBJ databases">
        <title>Minimal conservation of predation-associated metabolite biosynthetic gene clusters underscores biosynthetic potential of Myxococcota including descriptions for ten novel species: Archangium lansinium sp. nov., Myxococcus landrumus sp. nov., Nannocystis bai.</title>
        <authorList>
            <person name="Ahearne A."/>
            <person name="Stevens C."/>
            <person name="Dowd S."/>
        </authorList>
    </citation>
    <scope>NUCLEOTIDE SEQUENCE [LARGE SCALE GENOMIC DNA]</scope>
    <source>
        <strain evidence="1 2">NCWAL01</strain>
    </source>
</reference>
<organism evidence="1 2">
    <name type="scientific">Stigmatella ashevillensis</name>
    <dbReference type="NCBI Taxonomy" id="2995309"/>
    <lineage>
        <taxon>Bacteria</taxon>
        <taxon>Pseudomonadati</taxon>
        <taxon>Myxococcota</taxon>
        <taxon>Myxococcia</taxon>
        <taxon>Myxococcales</taxon>
        <taxon>Cystobacterineae</taxon>
        <taxon>Archangiaceae</taxon>
        <taxon>Stigmatella</taxon>
    </lineage>
</organism>
<dbReference type="RefSeq" id="WP_272141769.1">
    <property type="nucleotide sequence ID" value="NZ_JAQNDM010000002.1"/>
</dbReference>
<dbReference type="EMBL" id="JAQNDM010000002">
    <property type="protein sequence ID" value="MDC0711777.1"/>
    <property type="molecule type" value="Genomic_DNA"/>
</dbReference>
<dbReference type="Proteomes" id="UP001221838">
    <property type="component" value="Unassembled WGS sequence"/>
</dbReference>
<comment type="caution">
    <text evidence="1">The sequence shown here is derived from an EMBL/GenBank/DDBJ whole genome shotgun (WGS) entry which is preliminary data.</text>
</comment>
<proteinExistence type="predicted"/>
<evidence type="ECO:0000313" key="1">
    <source>
        <dbReference type="EMBL" id="MDC0711777.1"/>
    </source>
</evidence>
<evidence type="ECO:0000313" key="2">
    <source>
        <dbReference type="Proteomes" id="UP001221838"/>
    </source>
</evidence>
<name>A0ABT5DDL5_9BACT</name>